<keyword evidence="1" id="KW-1133">Transmembrane helix</keyword>
<feature type="transmembrane region" description="Helical" evidence="1">
    <location>
        <begin position="154"/>
        <end position="176"/>
    </location>
</feature>
<evidence type="ECO:0000256" key="1">
    <source>
        <dbReference type="SAM" id="Phobius"/>
    </source>
</evidence>
<gene>
    <name evidence="2" type="ORF">TrVE_jg4054</name>
</gene>
<sequence>MSNKSLKEDIELLRAERSLDKQTMSDLQLQILALSQHQQYSRRRSQRAFSVTPLPENVKPLELGLAWRAMFFIVAYSCQAYFLIYAATGERSYRMRGQSFIPISAGSMLMFLFASPRGGRWVEMRCLGGFSVWLATFQVAIAVGHLFTNPEGDRVIGFAFLSMLVWFDPVVVYLFGRMRKAVAELEDDELSSYLLDNLLFVGLPGFAPLLYLSMDTFNCLNAVDDGLTETDDHYDECSGILVPQFSISFFFLFLLVCNIIIAPLSDITLKAHAIMELKLGFRLTVVLALVSVSAIGNIYLFANMYEGRRSSFIFSTAMFCGLACCLAAILEMIHIVYFFTPEEKAEDDDETDLFEVTEESHHRRHLNNLQMGLRGGKSSIDNEGSGSLEYNIKNKNLMTSNISGGVGL</sequence>
<dbReference type="Proteomes" id="UP001165160">
    <property type="component" value="Unassembled WGS sequence"/>
</dbReference>
<feature type="transmembrane region" description="Helical" evidence="1">
    <location>
        <begin position="279"/>
        <end position="300"/>
    </location>
</feature>
<name>A0A9W7BJ07_9STRA</name>
<comment type="caution">
    <text evidence="2">The sequence shown here is derived from an EMBL/GenBank/DDBJ whole genome shotgun (WGS) entry which is preliminary data.</text>
</comment>
<dbReference type="EMBL" id="BRXX01000087">
    <property type="protein sequence ID" value="GMH88815.1"/>
    <property type="molecule type" value="Genomic_DNA"/>
</dbReference>
<keyword evidence="1" id="KW-0812">Transmembrane</keyword>
<evidence type="ECO:0000313" key="2">
    <source>
        <dbReference type="EMBL" id="GMH88815.1"/>
    </source>
</evidence>
<feature type="transmembrane region" description="Helical" evidence="1">
    <location>
        <begin position="127"/>
        <end position="148"/>
    </location>
</feature>
<keyword evidence="3" id="KW-1185">Reference proteome</keyword>
<feature type="transmembrane region" description="Helical" evidence="1">
    <location>
        <begin position="245"/>
        <end position="267"/>
    </location>
</feature>
<feature type="transmembrane region" description="Helical" evidence="1">
    <location>
        <begin position="65"/>
        <end position="87"/>
    </location>
</feature>
<feature type="transmembrane region" description="Helical" evidence="1">
    <location>
        <begin position="197"/>
        <end position="214"/>
    </location>
</feature>
<dbReference type="AlphaFoldDB" id="A0A9W7BJ07"/>
<feature type="transmembrane region" description="Helical" evidence="1">
    <location>
        <begin position="312"/>
        <end position="339"/>
    </location>
</feature>
<evidence type="ECO:0000313" key="3">
    <source>
        <dbReference type="Proteomes" id="UP001165160"/>
    </source>
</evidence>
<protein>
    <submittedName>
        <fullName evidence="2">Uncharacterized protein</fullName>
    </submittedName>
</protein>
<keyword evidence="1" id="KW-0472">Membrane</keyword>
<accession>A0A9W7BJ07</accession>
<proteinExistence type="predicted"/>
<reference evidence="3" key="1">
    <citation type="journal article" date="2023" name="Commun. Biol.">
        <title>Genome analysis of Parmales, the sister group of diatoms, reveals the evolutionary specialization of diatoms from phago-mixotrophs to photoautotrophs.</title>
        <authorList>
            <person name="Ban H."/>
            <person name="Sato S."/>
            <person name="Yoshikawa S."/>
            <person name="Yamada K."/>
            <person name="Nakamura Y."/>
            <person name="Ichinomiya M."/>
            <person name="Sato N."/>
            <person name="Blanc-Mathieu R."/>
            <person name="Endo H."/>
            <person name="Kuwata A."/>
            <person name="Ogata H."/>
        </authorList>
    </citation>
    <scope>NUCLEOTIDE SEQUENCE [LARGE SCALE GENOMIC DNA]</scope>
    <source>
        <strain evidence="3">NIES 3699</strain>
    </source>
</reference>
<organism evidence="2 3">
    <name type="scientific">Triparma verrucosa</name>
    <dbReference type="NCBI Taxonomy" id="1606542"/>
    <lineage>
        <taxon>Eukaryota</taxon>
        <taxon>Sar</taxon>
        <taxon>Stramenopiles</taxon>
        <taxon>Ochrophyta</taxon>
        <taxon>Bolidophyceae</taxon>
        <taxon>Parmales</taxon>
        <taxon>Triparmaceae</taxon>
        <taxon>Triparma</taxon>
    </lineage>
</organism>